<dbReference type="PANTHER" id="PTHR33604">
    <property type="entry name" value="OSJNBA0004B13.7 PROTEIN"/>
    <property type="match status" value="1"/>
</dbReference>
<dbReference type="Gene3D" id="3.90.550.10">
    <property type="entry name" value="Spore Coat Polysaccharide Biosynthesis Protein SpsA, Chain A"/>
    <property type="match status" value="1"/>
</dbReference>
<dbReference type="EMBL" id="KN840459">
    <property type="protein sequence ID" value="KIP10034.1"/>
    <property type="molecule type" value="Genomic_DNA"/>
</dbReference>
<protein>
    <submittedName>
        <fullName evidence="1">Uncharacterized protein</fullName>
    </submittedName>
</protein>
<accession>A0A0C3NX63</accession>
<feature type="non-terminal residue" evidence="1">
    <location>
        <position position="225"/>
    </location>
</feature>
<proteinExistence type="predicted"/>
<dbReference type="HOGENOM" id="CLU_067127_0_0_1"/>
<dbReference type="InterPro" id="IPR029044">
    <property type="entry name" value="Nucleotide-diphossugar_trans"/>
</dbReference>
<organism evidence="1 2">
    <name type="scientific">Phlebiopsis gigantea (strain 11061_1 CR5-6)</name>
    <name type="common">White-rot fungus</name>
    <name type="synonym">Peniophora gigantea</name>
    <dbReference type="NCBI Taxonomy" id="745531"/>
    <lineage>
        <taxon>Eukaryota</taxon>
        <taxon>Fungi</taxon>
        <taxon>Dikarya</taxon>
        <taxon>Basidiomycota</taxon>
        <taxon>Agaricomycotina</taxon>
        <taxon>Agaricomycetes</taxon>
        <taxon>Polyporales</taxon>
        <taxon>Phanerochaetaceae</taxon>
        <taxon>Phlebiopsis</taxon>
    </lineage>
</organism>
<name>A0A0C3NX63_PHLG1</name>
<reference evidence="1 2" key="1">
    <citation type="journal article" date="2014" name="PLoS Genet.">
        <title>Analysis of the Phlebiopsis gigantea genome, transcriptome and secretome provides insight into its pioneer colonization strategies of wood.</title>
        <authorList>
            <person name="Hori C."/>
            <person name="Ishida T."/>
            <person name="Igarashi K."/>
            <person name="Samejima M."/>
            <person name="Suzuki H."/>
            <person name="Master E."/>
            <person name="Ferreira P."/>
            <person name="Ruiz-Duenas F.J."/>
            <person name="Held B."/>
            <person name="Canessa P."/>
            <person name="Larrondo L.F."/>
            <person name="Schmoll M."/>
            <person name="Druzhinina I.S."/>
            <person name="Kubicek C.P."/>
            <person name="Gaskell J.A."/>
            <person name="Kersten P."/>
            <person name="St John F."/>
            <person name="Glasner J."/>
            <person name="Sabat G."/>
            <person name="Splinter BonDurant S."/>
            <person name="Syed K."/>
            <person name="Yadav J."/>
            <person name="Mgbeahuruike A.C."/>
            <person name="Kovalchuk A."/>
            <person name="Asiegbu F.O."/>
            <person name="Lackner G."/>
            <person name="Hoffmeister D."/>
            <person name="Rencoret J."/>
            <person name="Gutierrez A."/>
            <person name="Sun H."/>
            <person name="Lindquist E."/>
            <person name="Barry K."/>
            <person name="Riley R."/>
            <person name="Grigoriev I.V."/>
            <person name="Henrissat B."/>
            <person name="Kues U."/>
            <person name="Berka R.M."/>
            <person name="Martinez A.T."/>
            <person name="Covert S.F."/>
            <person name="Blanchette R.A."/>
            <person name="Cullen D."/>
        </authorList>
    </citation>
    <scope>NUCLEOTIDE SEQUENCE [LARGE SCALE GENOMIC DNA]</scope>
    <source>
        <strain evidence="1 2">11061_1 CR5-6</strain>
    </source>
</reference>
<gene>
    <name evidence="1" type="ORF">PHLGIDRAFT_39319</name>
</gene>
<dbReference type="Proteomes" id="UP000053257">
    <property type="component" value="Unassembled WGS sequence"/>
</dbReference>
<dbReference type="STRING" id="745531.A0A0C3NX63"/>
<dbReference type="PANTHER" id="PTHR33604:SF3">
    <property type="entry name" value="OSJNBA0004B13.7 PROTEIN"/>
    <property type="match status" value="1"/>
</dbReference>
<evidence type="ECO:0000313" key="2">
    <source>
        <dbReference type="Proteomes" id="UP000053257"/>
    </source>
</evidence>
<feature type="non-terminal residue" evidence="1">
    <location>
        <position position="1"/>
    </location>
</feature>
<evidence type="ECO:0000313" key="1">
    <source>
        <dbReference type="EMBL" id="KIP10034.1"/>
    </source>
</evidence>
<sequence>DWAKPQLEISVITDDRPTSLGRLLASLSAAYFFGDSVTLRINIEQTAGPQTLQLINEFHWPHGPVFLHRRIIHGGLLPAVVESWYPQSNDSYGLILEDDVELSPLFYAWAHVGTPYLSQIPCSWGAVYFPEHWREFHDYLAARLSGHLLPVGGIVAPGLRSNKWTRSWKKYFIELAFLRGYVMLYPNYRDYLSLSTNHLEVGSHVKETTPEAYELKKKLYQLPLL</sequence>
<dbReference type="AlphaFoldDB" id="A0A0C3NX63"/>
<keyword evidence="2" id="KW-1185">Reference proteome</keyword>
<dbReference type="OrthoDB" id="2020070at2759"/>